<dbReference type="AlphaFoldDB" id="A0A9Q1JW38"/>
<dbReference type="OrthoDB" id="1089029at2759"/>
<feature type="domain" description="Reverse transcriptase zinc-binding" evidence="2">
    <location>
        <begin position="5"/>
        <end position="75"/>
    </location>
</feature>
<organism evidence="3 4">
    <name type="scientific">Carnegiea gigantea</name>
    <dbReference type="NCBI Taxonomy" id="171969"/>
    <lineage>
        <taxon>Eukaryota</taxon>
        <taxon>Viridiplantae</taxon>
        <taxon>Streptophyta</taxon>
        <taxon>Embryophyta</taxon>
        <taxon>Tracheophyta</taxon>
        <taxon>Spermatophyta</taxon>
        <taxon>Magnoliopsida</taxon>
        <taxon>eudicotyledons</taxon>
        <taxon>Gunneridae</taxon>
        <taxon>Pentapetalae</taxon>
        <taxon>Caryophyllales</taxon>
        <taxon>Cactineae</taxon>
        <taxon>Cactaceae</taxon>
        <taxon>Cactoideae</taxon>
        <taxon>Echinocereeae</taxon>
        <taxon>Carnegiea</taxon>
    </lineage>
</organism>
<sequence>MAQRELPKVAWAKMVWSRTNIPRHAFVLWTFIQQRLPTKLRLSKFTLQLETTCSLCNTAIESDNHIIYECPYARDVRNGIQKWWSLPATTHQEIMHHLIKTRGTQAKMQVNYAVYAATVYYIWHSRNHQFIPPHQTVKWIKEQPDSRRRQLGRSRGLVSTGTPELIPNGQSGPASGVLFLRSPAPSSFSSQVSQPVVVADDVALHSAIVDPKVEG</sequence>
<dbReference type="PANTHER" id="PTHR33116:SF84">
    <property type="entry name" value="RNA-DIRECTED DNA POLYMERASE"/>
    <property type="match status" value="1"/>
</dbReference>
<gene>
    <name evidence="3" type="ORF">Cgig2_014304</name>
</gene>
<dbReference type="Pfam" id="PF13966">
    <property type="entry name" value="zf-RVT"/>
    <property type="match status" value="1"/>
</dbReference>
<proteinExistence type="predicted"/>
<dbReference type="EMBL" id="JAKOGI010000631">
    <property type="protein sequence ID" value="KAJ8432143.1"/>
    <property type="molecule type" value="Genomic_DNA"/>
</dbReference>
<evidence type="ECO:0000259" key="2">
    <source>
        <dbReference type="Pfam" id="PF13966"/>
    </source>
</evidence>
<evidence type="ECO:0000313" key="3">
    <source>
        <dbReference type="EMBL" id="KAJ8432143.1"/>
    </source>
</evidence>
<protein>
    <recommendedName>
        <fullName evidence="2">Reverse transcriptase zinc-binding domain-containing protein</fullName>
    </recommendedName>
</protein>
<evidence type="ECO:0000256" key="1">
    <source>
        <dbReference type="SAM" id="MobiDB-lite"/>
    </source>
</evidence>
<evidence type="ECO:0000313" key="4">
    <source>
        <dbReference type="Proteomes" id="UP001153076"/>
    </source>
</evidence>
<dbReference type="InterPro" id="IPR026960">
    <property type="entry name" value="RVT-Znf"/>
</dbReference>
<comment type="caution">
    <text evidence="3">The sequence shown here is derived from an EMBL/GenBank/DDBJ whole genome shotgun (WGS) entry which is preliminary data.</text>
</comment>
<keyword evidence="4" id="KW-1185">Reference proteome</keyword>
<accession>A0A9Q1JW38</accession>
<name>A0A9Q1JW38_9CARY</name>
<dbReference type="Proteomes" id="UP001153076">
    <property type="component" value="Unassembled WGS sequence"/>
</dbReference>
<dbReference type="PANTHER" id="PTHR33116">
    <property type="entry name" value="REVERSE TRANSCRIPTASE ZINC-BINDING DOMAIN-CONTAINING PROTEIN-RELATED-RELATED"/>
    <property type="match status" value="1"/>
</dbReference>
<reference evidence="3" key="1">
    <citation type="submission" date="2022-04" db="EMBL/GenBank/DDBJ databases">
        <title>Carnegiea gigantea Genome sequencing and assembly v2.</title>
        <authorList>
            <person name="Copetti D."/>
            <person name="Sanderson M.J."/>
            <person name="Burquez A."/>
            <person name="Wojciechowski M.F."/>
        </authorList>
    </citation>
    <scope>NUCLEOTIDE SEQUENCE</scope>
    <source>
        <strain evidence="3">SGP5-SGP5p</strain>
        <tissue evidence="3">Aerial part</tissue>
    </source>
</reference>
<feature type="region of interest" description="Disordered" evidence="1">
    <location>
        <begin position="144"/>
        <end position="170"/>
    </location>
</feature>